<dbReference type="AlphaFoldDB" id="A0AAD6ZGD2"/>
<dbReference type="EMBL" id="JARIHO010000050">
    <property type="protein sequence ID" value="KAJ7321645.1"/>
    <property type="molecule type" value="Genomic_DNA"/>
</dbReference>
<evidence type="ECO:0000313" key="1">
    <source>
        <dbReference type="EMBL" id="KAJ7321645.1"/>
    </source>
</evidence>
<comment type="caution">
    <text evidence="1">The sequence shown here is derived from an EMBL/GenBank/DDBJ whole genome shotgun (WGS) entry which is preliminary data.</text>
</comment>
<gene>
    <name evidence="1" type="ORF">DFH08DRAFT_818507</name>
</gene>
<sequence>MTPSQKQKKANVVRHLTTLETVLWCAQTRVEGEYMPTCWANIKTFVTKAAATCIPPTFCLATAYSQHGKHYDWEPRSAREDFPPIAVLPTPSLISRSPRWMVWREPLRFNLFKLKIRAVKRGSSPRVQPEIMMATTKSRWFHK</sequence>
<proteinExistence type="predicted"/>
<protein>
    <submittedName>
        <fullName evidence="1">Uncharacterized protein</fullName>
    </submittedName>
</protein>
<name>A0AAD6ZGD2_9AGAR</name>
<accession>A0AAD6ZGD2</accession>
<dbReference type="Proteomes" id="UP001218218">
    <property type="component" value="Unassembled WGS sequence"/>
</dbReference>
<keyword evidence="2" id="KW-1185">Reference proteome</keyword>
<reference evidence="1" key="1">
    <citation type="submission" date="2023-03" db="EMBL/GenBank/DDBJ databases">
        <title>Massive genome expansion in bonnet fungi (Mycena s.s.) driven by repeated elements and novel gene families across ecological guilds.</title>
        <authorList>
            <consortium name="Lawrence Berkeley National Laboratory"/>
            <person name="Harder C.B."/>
            <person name="Miyauchi S."/>
            <person name="Viragh M."/>
            <person name="Kuo A."/>
            <person name="Thoen E."/>
            <person name="Andreopoulos B."/>
            <person name="Lu D."/>
            <person name="Skrede I."/>
            <person name="Drula E."/>
            <person name="Henrissat B."/>
            <person name="Morin E."/>
            <person name="Kohler A."/>
            <person name="Barry K."/>
            <person name="LaButti K."/>
            <person name="Morin E."/>
            <person name="Salamov A."/>
            <person name="Lipzen A."/>
            <person name="Mereny Z."/>
            <person name="Hegedus B."/>
            <person name="Baldrian P."/>
            <person name="Stursova M."/>
            <person name="Weitz H."/>
            <person name="Taylor A."/>
            <person name="Grigoriev I.V."/>
            <person name="Nagy L.G."/>
            <person name="Martin F."/>
            <person name="Kauserud H."/>
        </authorList>
    </citation>
    <scope>NUCLEOTIDE SEQUENCE</scope>
    <source>
        <strain evidence="1">CBHHK002</strain>
    </source>
</reference>
<evidence type="ECO:0000313" key="2">
    <source>
        <dbReference type="Proteomes" id="UP001218218"/>
    </source>
</evidence>
<organism evidence="1 2">
    <name type="scientific">Mycena albidolilacea</name>
    <dbReference type="NCBI Taxonomy" id="1033008"/>
    <lineage>
        <taxon>Eukaryota</taxon>
        <taxon>Fungi</taxon>
        <taxon>Dikarya</taxon>
        <taxon>Basidiomycota</taxon>
        <taxon>Agaricomycotina</taxon>
        <taxon>Agaricomycetes</taxon>
        <taxon>Agaricomycetidae</taxon>
        <taxon>Agaricales</taxon>
        <taxon>Marasmiineae</taxon>
        <taxon>Mycenaceae</taxon>
        <taxon>Mycena</taxon>
    </lineage>
</organism>